<name>A0A5R9IW26_9GAMM</name>
<dbReference type="InterPro" id="IPR015947">
    <property type="entry name" value="PUA-like_sf"/>
</dbReference>
<proteinExistence type="predicted"/>
<gene>
    <name evidence="3" type="ORF">FE810_03600</name>
</gene>
<dbReference type="InterPro" id="IPR003111">
    <property type="entry name" value="Lon_prtase_N"/>
</dbReference>
<dbReference type="Proteomes" id="UP000307790">
    <property type="component" value="Unassembled WGS sequence"/>
</dbReference>
<keyword evidence="1" id="KW-1133">Transmembrane helix</keyword>
<evidence type="ECO:0000313" key="4">
    <source>
        <dbReference type="Proteomes" id="UP000307790"/>
    </source>
</evidence>
<dbReference type="OrthoDB" id="8558970at2"/>
<dbReference type="EMBL" id="VCBC01000003">
    <property type="protein sequence ID" value="TLU67376.1"/>
    <property type="molecule type" value="Genomic_DNA"/>
</dbReference>
<keyword evidence="1" id="KW-0472">Membrane</keyword>
<reference evidence="3 4" key="1">
    <citation type="submission" date="2019-05" db="EMBL/GenBank/DDBJ databases">
        <title>Genome sequences of Thalassotalea litorea 1K03283.</title>
        <authorList>
            <person name="Zhang D."/>
        </authorList>
    </citation>
    <scope>NUCLEOTIDE SEQUENCE [LARGE SCALE GENOMIC DNA]</scope>
    <source>
        <strain evidence="3 4">MCCC 1K03283</strain>
    </source>
</reference>
<organism evidence="3 4">
    <name type="scientific">Thalassotalea litorea</name>
    <dbReference type="NCBI Taxonomy" id="2020715"/>
    <lineage>
        <taxon>Bacteria</taxon>
        <taxon>Pseudomonadati</taxon>
        <taxon>Pseudomonadota</taxon>
        <taxon>Gammaproteobacteria</taxon>
        <taxon>Alteromonadales</taxon>
        <taxon>Colwelliaceae</taxon>
        <taxon>Thalassotalea</taxon>
    </lineage>
</organism>
<comment type="caution">
    <text evidence="3">The sequence shown here is derived from an EMBL/GenBank/DDBJ whole genome shotgun (WGS) entry which is preliminary data.</text>
</comment>
<accession>A0A5R9IW26</accession>
<evidence type="ECO:0000259" key="2">
    <source>
        <dbReference type="Pfam" id="PF02190"/>
    </source>
</evidence>
<dbReference type="Pfam" id="PF02190">
    <property type="entry name" value="LON_substr_bdg"/>
    <property type="match status" value="1"/>
</dbReference>
<protein>
    <recommendedName>
        <fullName evidence="2">Lon N-terminal domain-containing protein</fullName>
    </recommendedName>
</protein>
<dbReference type="AlphaFoldDB" id="A0A5R9IW26"/>
<dbReference type="InterPro" id="IPR046336">
    <property type="entry name" value="Lon_prtase_N_sf"/>
</dbReference>
<keyword evidence="1" id="KW-0812">Transmembrane</keyword>
<evidence type="ECO:0000256" key="1">
    <source>
        <dbReference type="SAM" id="Phobius"/>
    </source>
</evidence>
<sequence length="200" mass="22872">MSRTTEALMNLVIFPLPIYLLPGGITRLRIFEQRYIKMVKQAVTGDGFVISQFAKEDENQCCRWGSHVTVVDFQNGDDGLLYIDVKCDAIVNIGETYRDEDNLLRAPITLSQHWPGQPNSANSQLLADELSKFFDDNPNYASLYPQPEFDSPVWVCSRWLELIPINFDNKCCFIEPDSFSKAMSFLATVIIEHHEEKTDL</sequence>
<keyword evidence="4" id="KW-1185">Reference proteome</keyword>
<evidence type="ECO:0000313" key="3">
    <source>
        <dbReference type="EMBL" id="TLU67376.1"/>
    </source>
</evidence>
<dbReference type="Gene3D" id="2.30.130.40">
    <property type="entry name" value="LON domain-like"/>
    <property type="match status" value="1"/>
</dbReference>
<feature type="domain" description="Lon N-terminal" evidence="2">
    <location>
        <begin position="11"/>
        <end position="128"/>
    </location>
</feature>
<feature type="transmembrane region" description="Helical" evidence="1">
    <location>
        <begin position="12"/>
        <end position="30"/>
    </location>
</feature>
<dbReference type="SUPFAM" id="SSF88697">
    <property type="entry name" value="PUA domain-like"/>
    <property type="match status" value="1"/>
</dbReference>